<keyword evidence="5" id="KW-1185">Reference proteome</keyword>
<organism evidence="4 5">
    <name type="scientific">Nezara viridula</name>
    <name type="common">Southern green stink bug</name>
    <name type="synonym">Cimex viridulus</name>
    <dbReference type="NCBI Taxonomy" id="85310"/>
    <lineage>
        <taxon>Eukaryota</taxon>
        <taxon>Metazoa</taxon>
        <taxon>Ecdysozoa</taxon>
        <taxon>Arthropoda</taxon>
        <taxon>Hexapoda</taxon>
        <taxon>Insecta</taxon>
        <taxon>Pterygota</taxon>
        <taxon>Neoptera</taxon>
        <taxon>Paraneoptera</taxon>
        <taxon>Hemiptera</taxon>
        <taxon>Heteroptera</taxon>
        <taxon>Panheteroptera</taxon>
        <taxon>Pentatomomorpha</taxon>
        <taxon>Pentatomoidea</taxon>
        <taxon>Pentatomidae</taxon>
        <taxon>Pentatominae</taxon>
        <taxon>Nezara</taxon>
    </lineage>
</organism>
<protein>
    <submittedName>
        <fullName evidence="4">Uncharacterized protein</fullName>
    </submittedName>
</protein>
<evidence type="ECO:0000313" key="4">
    <source>
        <dbReference type="EMBL" id="CAH1406732.1"/>
    </source>
</evidence>
<evidence type="ECO:0000256" key="1">
    <source>
        <dbReference type="ARBA" id="ARBA00022737"/>
    </source>
</evidence>
<feature type="region of interest" description="Disordered" evidence="3">
    <location>
        <begin position="534"/>
        <end position="601"/>
    </location>
</feature>
<feature type="compositionally biased region" description="Pro residues" evidence="3">
    <location>
        <begin position="277"/>
        <end position="289"/>
    </location>
</feature>
<reference evidence="4" key="1">
    <citation type="submission" date="2022-01" db="EMBL/GenBank/DDBJ databases">
        <authorList>
            <person name="King R."/>
        </authorList>
    </citation>
    <scope>NUCLEOTIDE SEQUENCE</scope>
</reference>
<feature type="compositionally biased region" description="Basic and acidic residues" evidence="3">
    <location>
        <begin position="239"/>
        <end position="255"/>
    </location>
</feature>
<name>A0A9P0HS41_NEZVI</name>
<dbReference type="OrthoDB" id="10261302at2759"/>
<gene>
    <name evidence="4" type="ORF">NEZAVI_LOCUS14609</name>
</gene>
<feature type="compositionally biased region" description="Pro residues" evidence="3">
    <location>
        <begin position="375"/>
        <end position="392"/>
    </location>
</feature>
<feature type="compositionally biased region" description="Basic and acidic residues" evidence="3">
    <location>
        <begin position="54"/>
        <end position="71"/>
    </location>
</feature>
<dbReference type="Proteomes" id="UP001152798">
    <property type="component" value="Chromosome 6"/>
</dbReference>
<feature type="compositionally biased region" description="Basic and acidic residues" evidence="3">
    <location>
        <begin position="573"/>
        <end position="601"/>
    </location>
</feature>
<proteinExistence type="predicted"/>
<accession>A0A9P0HS41</accession>
<feature type="compositionally biased region" description="Basic and acidic residues" evidence="3">
    <location>
        <begin position="151"/>
        <end position="164"/>
    </location>
</feature>
<feature type="compositionally biased region" description="Pro residues" evidence="3">
    <location>
        <begin position="345"/>
        <end position="354"/>
    </location>
</feature>
<dbReference type="GO" id="GO:0051015">
    <property type="term" value="F:actin filament binding"/>
    <property type="evidence" value="ECO:0007669"/>
    <property type="project" value="TreeGrafter"/>
</dbReference>
<evidence type="ECO:0000256" key="3">
    <source>
        <dbReference type="SAM" id="MobiDB-lite"/>
    </source>
</evidence>
<feature type="region of interest" description="Disordered" evidence="3">
    <location>
        <begin position="137"/>
        <end position="179"/>
    </location>
</feature>
<feature type="region of interest" description="Disordered" evidence="3">
    <location>
        <begin position="50"/>
        <end position="71"/>
    </location>
</feature>
<keyword evidence="2" id="KW-0040">ANK repeat</keyword>
<dbReference type="PANTHER" id="PTHR24153">
    <property type="entry name" value="ESPIN"/>
    <property type="match status" value="1"/>
</dbReference>
<evidence type="ECO:0000313" key="5">
    <source>
        <dbReference type="Proteomes" id="UP001152798"/>
    </source>
</evidence>
<dbReference type="GO" id="GO:0051017">
    <property type="term" value="P:actin filament bundle assembly"/>
    <property type="evidence" value="ECO:0007669"/>
    <property type="project" value="TreeGrafter"/>
</dbReference>
<dbReference type="PANTHER" id="PTHR24153:SF8">
    <property type="entry name" value="FORKED, ISOFORM F"/>
    <property type="match status" value="1"/>
</dbReference>
<evidence type="ECO:0000256" key="2">
    <source>
        <dbReference type="ARBA" id="ARBA00023043"/>
    </source>
</evidence>
<sequence length="622" mass="68852">MLTKVCFCCCKESESFDINDNSTIIKDVVVKQPNGLGDLKIVVTDSDTVSQTESAREEPKKAENEDEVKDKSTAIDSTVKNIEPLFCMASEVVIENEESVASIHSSESHIEFQYASNTMVHTEKHQNNHLVTVDVHKSDDDDKESDITEEETVRIENTSERELTPEPTFTEPIQANPKDIIKSEAKEIEDHEYEDIYSVKGRDSGSHSRSGSLSSASSHVVISDSPESGVSSPSPSELGKSESEENEKSKLEQRHSLPHQTQNNRTLKRVVSVPTNMCPPPPPPPPPEDIPSLPSTPASSPHISLAPVNSSPLPQREEERPPQQNSDGSGPQLGHLVNKQMVLPFIPPKFPSPLDPEGLIKPSEYLRSLQAAPPQDEPSPPAPPLPPPPPAQPLSTITIQDIASVQLRRTKAAKTMSCPPQSLAGTDTPFLAQKEDLIAELKMSKDISGIKKLKVERTKQEEKVGKEIATEISKQFSVDHFVEKMPDKDAAGNPIPPWKRQMLAKKAAEKARKEMEEQLAKEAEARRLQAIPAWKRHLLQKKGPVPNGTEDSKPSPAKELPENKENNIPPEKPLVKSPEKVVVKQPEKTVVKPPEKKEEEREVIIPWRAQLRKTNSTLNLLE</sequence>
<dbReference type="EMBL" id="OV725082">
    <property type="protein sequence ID" value="CAH1406732.1"/>
    <property type="molecule type" value="Genomic_DNA"/>
</dbReference>
<feature type="region of interest" description="Disordered" evidence="3">
    <location>
        <begin position="193"/>
        <end position="396"/>
    </location>
</feature>
<feature type="compositionally biased region" description="Polar residues" evidence="3">
    <location>
        <begin position="293"/>
        <end position="313"/>
    </location>
</feature>
<feature type="compositionally biased region" description="Low complexity" evidence="3">
    <location>
        <begin position="207"/>
        <end position="238"/>
    </location>
</feature>
<feature type="region of interest" description="Disordered" evidence="3">
    <location>
        <begin position="408"/>
        <end position="427"/>
    </location>
</feature>
<dbReference type="InterPro" id="IPR052420">
    <property type="entry name" value="Espin/Espin-like"/>
</dbReference>
<feature type="compositionally biased region" description="Acidic residues" evidence="3">
    <location>
        <begin position="141"/>
        <end position="150"/>
    </location>
</feature>
<dbReference type="AlphaFoldDB" id="A0A9P0HS41"/>
<keyword evidence="1" id="KW-0677">Repeat</keyword>
<dbReference type="GO" id="GO:0005737">
    <property type="term" value="C:cytoplasm"/>
    <property type="evidence" value="ECO:0007669"/>
    <property type="project" value="TreeGrafter"/>
</dbReference>